<feature type="binding site" evidence="3">
    <location>
        <position position="71"/>
    </location>
    <ligand>
        <name>Mg(2+)</name>
        <dbReference type="ChEBI" id="CHEBI:18420"/>
        <label>1</label>
    </ligand>
</feature>
<comment type="caution">
    <text evidence="4">The sequence shown here is derived from an EMBL/GenBank/DDBJ whole genome shotgun (WGS) entry which is preliminary data.</text>
</comment>
<dbReference type="EMBL" id="QSEF01000010">
    <property type="protein sequence ID" value="RGZ48701.1"/>
    <property type="molecule type" value="Genomic_DNA"/>
</dbReference>
<dbReference type="AlphaFoldDB" id="A0A3R5ZNT4"/>
<keyword evidence="2 4" id="KW-0378">Hydrolase</keyword>
<feature type="binding site" evidence="3">
    <location>
        <position position="69"/>
    </location>
    <ligand>
        <name>Mg(2+)</name>
        <dbReference type="ChEBI" id="CHEBI:18420"/>
        <label>1</label>
    </ligand>
</feature>
<dbReference type="Pfam" id="PF03747">
    <property type="entry name" value="ADP_ribosyl_GH"/>
    <property type="match status" value="1"/>
</dbReference>
<evidence type="ECO:0000313" key="7">
    <source>
        <dbReference type="Proteomes" id="UP000285173"/>
    </source>
</evidence>
<evidence type="ECO:0000256" key="3">
    <source>
        <dbReference type="PIRSR" id="PIRSR605502-1"/>
    </source>
</evidence>
<sequence>MKPETKYKGSIKLSAIGDALGWMTEFETNAQSLKEKFGYARIEDFHTWKKKVGGRFYGYVDIIEAGSYSDDTQLLLSVARSIKKNGEVDHNYFAKVELANWLTYVRGGGRTVKIAAEKIKRKSVTWFSNFYTYKTNDRILDYRQSGANGAAMRILPIALANLGNVEKIKEEIFCNSIITHGHPRAILGAMLYGYAIDQIIVFRPEDFNWENYIIRIGLDFPQKFDLAFTNRSEIKEWLKEWNKSSGITFERLYSEIVVETQNYLRFAFQSIKQNLSVQETLTKLGCFNQATKGSGTSTVIAGIYLAAKFHDKPLNAIIEAVNALGSDTDSIAAFTGGLIGALHGNSIIPNKWKSVQDNDYLDKIAEQLLSISEDRFISVPFTSNSNLQSLNNIHKDDFSLNTEVEFIPLGRGKITFIDKQPTLTKGKYNLILGVHFDNGQSIVVSQLFDTLENIDNNVHKNNDVEVLLQIAENKLRPKAFEKLNEYVNRQKKISKEQLDIMMTILINEK</sequence>
<evidence type="ECO:0000313" key="4">
    <source>
        <dbReference type="EMBL" id="RGZ48701.1"/>
    </source>
</evidence>
<dbReference type="PANTHER" id="PTHR16222">
    <property type="entry name" value="ADP-RIBOSYLGLYCOHYDROLASE"/>
    <property type="match status" value="1"/>
</dbReference>
<evidence type="ECO:0000256" key="2">
    <source>
        <dbReference type="ARBA" id="ARBA00022801"/>
    </source>
</evidence>
<name>A0A3R5ZNT4_9BACT</name>
<feature type="binding site" evidence="3">
    <location>
        <position position="330"/>
    </location>
    <ligand>
        <name>Mg(2+)</name>
        <dbReference type="ChEBI" id="CHEBI:18420"/>
        <label>1</label>
    </ligand>
</feature>
<dbReference type="SUPFAM" id="SSF101478">
    <property type="entry name" value="ADP-ribosylglycohydrolase"/>
    <property type="match status" value="1"/>
</dbReference>
<proteinExistence type="inferred from homology"/>
<evidence type="ECO:0000313" key="5">
    <source>
        <dbReference type="EMBL" id="RHH74122.1"/>
    </source>
</evidence>
<feature type="binding site" evidence="3">
    <location>
        <position position="70"/>
    </location>
    <ligand>
        <name>Mg(2+)</name>
        <dbReference type="ChEBI" id="CHEBI:18420"/>
        <label>1</label>
    </ligand>
</feature>
<dbReference type="GO" id="GO:0046872">
    <property type="term" value="F:metal ion binding"/>
    <property type="evidence" value="ECO:0007669"/>
    <property type="project" value="UniProtKB-KW"/>
</dbReference>
<keyword evidence="3" id="KW-0479">Metal-binding</keyword>
<keyword evidence="3" id="KW-0460">Magnesium</keyword>
<evidence type="ECO:0000313" key="6">
    <source>
        <dbReference type="Proteomes" id="UP000283732"/>
    </source>
</evidence>
<comment type="similarity">
    <text evidence="1">Belongs to the ADP-ribosylglycohydrolase family.</text>
</comment>
<dbReference type="EMBL" id="QRKC01000014">
    <property type="protein sequence ID" value="RHH74122.1"/>
    <property type="molecule type" value="Genomic_DNA"/>
</dbReference>
<comment type="cofactor">
    <cofactor evidence="3">
        <name>Mg(2+)</name>
        <dbReference type="ChEBI" id="CHEBI:18420"/>
    </cofactor>
    <text evidence="3">Binds 2 magnesium ions per subunit.</text>
</comment>
<dbReference type="GO" id="GO:0016787">
    <property type="term" value="F:hydrolase activity"/>
    <property type="evidence" value="ECO:0007669"/>
    <property type="project" value="UniProtKB-KW"/>
</dbReference>
<dbReference type="Proteomes" id="UP000283732">
    <property type="component" value="Unassembled WGS sequence"/>
</dbReference>
<feature type="binding site" evidence="3">
    <location>
        <position position="327"/>
    </location>
    <ligand>
        <name>Mg(2+)</name>
        <dbReference type="ChEBI" id="CHEBI:18420"/>
        <label>1</label>
    </ligand>
</feature>
<evidence type="ECO:0000256" key="1">
    <source>
        <dbReference type="ARBA" id="ARBA00010702"/>
    </source>
</evidence>
<protein>
    <submittedName>
        <fullName evidence="4">ADP-ribosylglycohydrolase family protein</fullName>
    </submittedName>
</protein>
<dbReference type="Gene3D" id="1.10.4080.10">
    <property type="entry name" value="ADP-ribosylation/Crystallin J1"/>
    <property type="match status" value="1"/>
</dbReference>
<dbReference type="InterPro" id="IPR005502">
    <property type="entry name" value="Ribosyl_crysJ1"/>
</dbReference>
<dbReference type="InterPro" id="IPR036705">
    <property type="entry name" value="Ribosyl_crysJ1_sf"/>
</dbReference>
<dbReference type="PANTHER" id="PTHR16222:SF24">
    <property type="entry name" value="ADP-RIBOSYLHYDROLASE ARH3"/>
    <property type="match status" value="1"/>
</dbReference>
<dbReference type="Proteomes" id="UP000285173">
    <property type="component" value="Unassembled WGS sequence"/>
</dbReference>
<accession>A0A3R5ZNT4</accession>
<dbReference type="InterPro" id="IPR050792">
    <property type="entry name" value="ADP-ribosylglycohydrolase"/>
</dbReference>
<feature type="binding site" evidence="3">
    <location>
        <position position="329"/>
    </location>
    <ligand>
        <name>Mg(2+)</name>
        <dbReference type="ChEBI" id="CHEBI:18420"/>
        <label>1</label>
    </ligand>
</feature>
<gene>
    <name evidence="5" type="ORF">DW191_18775</name>
    <name evidence="4" type="ORF">DW986_09000</name>
</gene>
<dbReference type="RefSeq" id="WP_122203025.1">
    <property type="nucleotide sequence ID" value="NZ_JBCHCK010000009.1"/>
</dbReference>
<reference evidence="6 7" key="1">
    <citation type="submission" date="2018-08" db="EMBL/GenBank/DDBJ databases">
        <title>A genome reference for cultivated species of the human gut microbiota.</title>
        <authorList>
            <person name="Zou Y."/>
            <person name="Xue W."/>
            <person name="Luo G."/>
        </authorList>
    </citation>
    <scope>NUCLEOTIDE SEQUENCE [LARGE SCALE GENOMIC DNA]</scope>
    <source>
        <strain evidence="5 6">AM16-50</strain>
        <strain evidence="4 7">AM50-15</strain>
    </source>
</reference>
<organism evidence="4 7">
    <name type="scientific">Parabacteroides merdae</name>
    <dbReference type="NCBI Taxonomy" id="46503"/>
    <lineage>
        <taxon>Bacteria</taxon>
        <taxon>Pseudomonadati</taxon>
        <taxon>Bacteroidota</taxon>
        <taxon>Bacteroidia</taxon>
        <taxon>Bacteroidales</taxon>
        <taxon>Tannerellaceae</taxon>
        <taxon>Parabacteroides</taxon>
    </lineage>
</organism>